<gene>
    <name evidence="2" type="ORF">CK203_112193</name>
</gene>
<feature type="compositionally biased region" description="Basic and acidic residues" evidence="1">
    <location>
        <begin position="22"/>
        <end position="48"/>
    </location>
</feature>
<proteinExistence type="predicted"/>
<organism evidence="2 3">
    <name type="scientific">Vitis vinifera</name>
    <name type="common">Grape</name>
    <dbReference type="NCBI Taxonomy" id="29760"/>
    <lineage>
        <taxon>Eukaryota</taxon>
        <taxon>Viridiplantae</taxon>
        <taxon>Streptophyta</taxon>
        <taxon>Embryophyta</taxon>
        <taxon>Tracheophyta</taxon>
        <taxon>Spermatophyta</taxon>
        <taxon>Magnoliopsida</taxon>
        <taxon>eudicotyledons</taxon>
        <taxon>Gunneridae</taxon>
        <taxon>Pentapetalae</taxon>
        <taxon>rosids</taxon>
        <taxon>Vitales</taxon>
        <taxon>Vitaceae</taxon>
        <taxon>Viteae</taxon>
        <taxon>Vitis</taxon>
    </lineage>
</organism>
<reference evidence="2 3" key="1">
    <citation type="journal article" date="2018" name="PLoS Genet.">
        <title>Population sequencing reveals clonal diversity and ancestral inbreeding in the grapevine cultivar Chardonnay.</title>
        <authorList>
            <person name="Roach M.J."/>
            <person name="Johnson D.L."/>
            <person name="Bohlmann J."/>
            <person name="van Vuuren H.J."/>
            <person name="Jones S.J."/>
            <person name="Pretorius I.S."/>
            <person name="Schmidt S.A."/>
            <person name="Borneman A.R."/>
        </authorList>
    </citation>
    <scope>NUCLEOTIDE SEQUENCE [LARGE SCALE GENOMIC DNA]</scope>
    <source>
        <strain evidence="3">cv. Chardonnay</strain>
        <tissue evidence="2">Leaf</tissue>
    </source>
</reference>
<accession>A0A438CSK1</accession>
<evidence type="ECO:0000313" key="3">
    <source>
        <dbReference type="Proteomes" id="UP000288805"/>
    </source>
</evidence>
<name>A0A438CSK1_VITVI</name>
<sequence>MWKWSRARAQGYHKGQSGDKGGGNKEQREQIEAMPDRKWNPRQHEKRT</sequence>
<comment type="caution">
    <text evidence="2">The sequence shown here is derived from an EMBL/GenBank/DDBJ whole genome shotgun (WGS) entry which is preliminary data.</text>
</comment>
<evidence type="ECO:0000256" key="1">
    <source>
        <dbReference type="SAM" id="MobiDB-lite"/>
    </source>
</evidence>
<protein>
    <submittedName>
        <fullName evidence="2">Uncharacterized protein</fullName>
    </submittedName>
</protein>
<dbReference type="AlphaFoldDB" id="A0A438CSK1"/>
<dbReference type="Proteomes" id="UP000288805">
    <property type="component" value="Unassembled WGS sequence"/>
</dbReference>
<dbReference type="EMBL" id="QGNW01002034">
    <property type="protein sequence ID" value="RVW26143.1"/>
    <property type="molecule type" value="Genomic_DNA"/>
</dbReference>
<feature type="region of interest" description="Disordered" evidence="1">
    <location>
        <begin position="1"/>
        <end position="48"/>
    </location>
</feature>
<evidence type="ECO:0000313" key="2">
    <source>
        <dbReference type="EMBL" id="RVW26143.1"/>
    </source>
</evidence>